<gene>
    <name evidence="1" type="ORF">KME07_09530</name>
</gene>
<dbReference type="Gene3D" id="3.40.50.300">
    <property type="entry name" value="P-loop containing nucleotide triphosphate hydrolases"/>
    <property type="match status" value="1"/>
</dbReference>
<evidence type="ECO:0000313" key="2">
    <source>
        <dbReference type="Proteomes" id="UP000707356"/>
    </source>
</evidence>
<dbReference type="EMBL" id="JAHHHV010000057">
    <property type="protein sequence ID" value="MBW4465666.1"/>
    <property type="molecule type" value="Genomic_DNA"/>
</dbReference>
<protein>
    <submittedName>
        <fullName evidence="1">AAA family ATPase</fullName>
    </submittedName>
</protein>
<dbReference type="Pfam" id="PF13481">
    <property type="entry name" value="AAA_25"/>
    <property type="match status" value="1"/>
</dbReference>
<name>A0A951P9N0_9CYAN</name>
<accession>A0A951P9N0</accession>
<reference evidence="1" key="2">
    <citation type="journal article" date="2022" name="Microbiol. Resour. Announc.">
        <title>Metagenome Sequencing to Explore Phylogenomics of Terrestrial Cyanobacteria.</title>
        <authorList>
            <person name="Ward R.D."/>
            <person name="Stajich J.E."/>
            <person name="Johansen J.R."/>
            <person name="Huntemann M."/>
            <person name="Clum A."/>
            <person name="Foster B."/>
            <person name="Foster B."/>
            <person name="Roux S."/>
            <person name="Palaniappan K."/>
            <person name="Varghese N."/>
            <person name="Mukherjee S."/>
            <person name="Reddy T.B.K."/>
            <person name="Daum C."/>
            <person name="Copeland A."/>
            <person name="Chen I.A."/>
            <person name="Ivanova N.N."/>
            <person name="Kyrpides N.C."/>
            <person name="Shapiro N."/>
            <person name="Eloe-Fadrosh E.A."/>
            <person name="Pietrasiak N."/>
        </authorList>
    </citation>
    <scope>NUCLEOTIDE SEQUENCE</scope>
    <source>
        <strain evidence="1">GSE-TBD4-15B</strain>
    </source>
</reference>
<evidence type="ECO:0000313" key="1">
    <source>
        <dbReference type="EMBL" id="MBW4465666.1"/>
    </source>
</evidence>
<dbReference type="SUPFAM" id="SSF52540">
    <property type="entry name" value="P-loop containing nucleoside triphosphate hydrolases"/>
    <property type="match status" value="1"/>
</dbReference>
<proteinExistence type="predicted"/>
<dbReference type="InterPro" id="IPR027417">
    <property type="entry name" value="P-loop_NTPase"/>
</dbReference>
<dbReference type="Proteomes" id="UP000707356">
    <property type="component" value="Unassembled WGS sequence"/>
</dbReference>
<reference evidence="1" key="1">
    <citation type="submission" date="2021-05" db="EMBL/GenBank/DDBJ databases">
        <authorList>
            <person name="Pietrasiak N."/>
            <person name="Ward R."/>
            <person name="Stajich J.E."/>
            <person name="Kurbessoian T."/>
        </authorList>
    </citation>
    <scope>NUCLEOTIDE SEQUENCE</scope>
    <source>
        <strain evidence="1">GSE-TBD4-15B</strain>
    </source>
</reference>
<comment type="caution">
    <text evidence="1">The sequence shown here is derived from an EMBL/GenBank/DDBJ whole genome shotgun (WGS) entry which is preliminary data.</text>
</comment>
<organism evidence="1 2">
    <name type="scientific">Pegethrix bostrychoides GSE-TBD4-15B</name>
    <dbReference type="NCBI Taxonomy" id="2839662"/>
    <lineage>
        <taxon>Bacteria</taxon>
        <taxon>Bacillati</taxon>
        <taxon>Cyanobacteriota</taxon>
        <taxon>Cyanophyceae</taxon>
        <taxon>Oculatellales</taxon>
        <taxon>Oculatellaceae</taxon>
        <taxon>Pegethrix</taxon>
    </lineage>
</organism>
<sequence length="590" mass="66319">MNPVTDAMQADMRREVSDELLSAMRAPSRAYTKAQVAQVAKAHQIPLEVAEEVAAAIFQQVSGIDIEHVDFQSLIKQIAEIEASVTDQGLRLYKLQALAKRHKRSYREIMECFNKALLNQQPIKPMSLADLRAKTDTDTPWLIPGWLPQGTNLLFYGDGGTGKTLMAYQWLESIVMGTPWNGYQVKQGRGLLVQCDEPEIVLRSRMDLLQLPDDAPLDILTDWTLDAIARLRTYIEQQQPAFILIDSLSAVNQSSLFSENDMEYARPILQLTQLCSEFNVTICLIHHSNAAGQARGTRAIHNSVSEVWGLAHADSAGERILSVQKTRLGRAPGRYRFIFDEDAHSFTYLGHADDEDGASVTQEEKIRLWLHQDDNRGIAYAPIEIAQSCSISQPSTRRALQELWSKGVISRRPSSTRGHRGYLYFACLPQFPWRDQAYIPEEPPISDLRSNVNPHENNVLAIDDRGIGVKNTFPVQSGEKERSSERESLEVIQGNGLDVIGASDRDSGMIGDDRAFEGSEAIVIAPPLQKGDPVEVWIDDEWIPATYRIARERMYYSKRIKSLSPASDVEIKGNRFIISDDCIRRPDQES</sequence>
<dbReference type="AlphaFoldDB" id="A0A951P9N0"/>